<dbReference type="PANTHER" id="PTHR13734">
    <property type="entry name" value="TRNA-NUCLEOTIDYLTRANSFERASE"/>
    <property type="match status" value="1"/>
</dbReference>
<dbReference type="Pfam" id="PF01743">
    <property type="entry name" value="PolyA_pol"/>
    <property type="match status" value="1"/>
</dbReference>
<keyword evidence="3 4" id="KW-0694">RNA-binding</keyword>
<organism evidence="6 7">
    <name type="scientific">Cyphellophora attinorum</name>
    <dbReference type="NCBI Taxonomy" id="1664694"/>
    <lineage>
        <taxon>Eukaryota</taxon>
        <taxon>Fungi</taxon>
        <taxon>Dikarya</taxon>
        <taxon>Ascomycota</taxon>
        <taxon>Pezizomycotina</taxon>
        <taxon>Eurotiomycetes</taxon>
        <taxon>Chaetothyriomycetidae</taxon>
        <taxon>Chaetothyriales</taxon>
        <taxon>Cyphellophoraceae</taxon>
        <taxon>Cyphellophora</taxon>
    </lineage>
</organism>
<evidence type="ECO:0000256" key="3">
    <source>
        <dbReference type="ARBA" id="ARBA00022884"/>
    </source>
</evidence>
<dbReference type="PANTHER" id="PTHR13734:SF5">
    <property type="entry name" value="CCA TRNA NUCLEOTIDYLTRANSFERASE, MITOCHONDRIAL"/>
    <property type="match status" value="1"/>
</dbReference>
<comment type="similarity">
    <text evidence="1 4">Belongs to the tRNA nucleotidyltransferase/poly(A) polymerase family.</text>
</comment>
<dbReference type="RefSeq" id="XP_017998929.1">
    <property type="nucleotide sequence ID" value="XM_018144790.1"/>
</dbReference>
<protein>
    <submittedName>
        <fullName evidence="6">CCA tRNA nucleotidyltransferase, mitochondrial</fullName>
    </submittedName>
</protein>
<evidence type="ECO:0000256" key="2">
    <source>
        <dbReference type="ARBA" id="ARBA00022679"/>
    </source>
</evidence>
<gene>
    <name evidence="6" type="ORF">AB675_4637</name>
</gene>
<evidence type="ECO:0000259" key="5">
    <source>
        <dbReference type="Pfam" id="PF01743"/>
    </source>
</evidence>
<proteinExistence type="inferred from homology"/>
<comment type="caution">
    <text evidence="6">The sequence shown here is derived from an EMBL/GenBank/DDBJ whole genome shotgun (WGS) entry which is preliminary data.</text>
</comment>
<sequence length="181" mass="20547">MQSVAGMDGLVMRWTGGWVRDKLLGVPSVDIDVALSTMTGMQFGEALQAYMAEHGKQYEEEAEAQGFKADLKGLHKIAANPDKSKHLETITTKMFGIDVDFVNLRKEVYADDSRNPQMEFGTAEEDAMRRDATVNALFFNLDTQDVEDFTHQASMTWSRKSFEHLWLPIKHSKTIRYVYCA</sequence>
<dbReference type="GeneID" id="28736670"/>
<dbReference type="SUPFAM" id="SSF81301">
    <property type="entry name" value="Nucleotidyltransferase"/>
    <property type="match status" value="1"/>
</dbReference>
<dbReference type="GO" id="GO:0003723">
    <property type="term" value="F:RNA binding"/>
    <property type="evidence" value="ECO:0007669"/>
    <property type="project" value="UniProtKB-KW"/>
</dbReference>
<dbReference type="InterPro" id="IPR043519">
    <property type="entry name" value="NT_sf"/>
</dbReference>
<dbReference type="VEuPathDB" id="FungiDB:AB675_4637"/>
<evidence type="ECO:0000313" key="7">
    <source>
        <dbReference type="Proteomes" id="UP000038010"/>
    </source>
</evidence>
<dbReference type="GO" id="GO:0001680">
    <property type="term" value="P:tRNA 3'-terminal CCA addition"/>
    <property type="evidence" value="ECO:0007669"/>
    <property type="project" value="UniProtKB-ARBA"/>
</dbReference>
<accession>A0A0N1H7H7</accession>
<name>A0A0N1H7H7_9EURO</name>
<evidence type="ECO:0000313" key="6">
    <source>
        <dbReference type="EMBL" id="KPI38966.1"/>
    </source>
</evidence>
<keyword evidence="2 4" id="KW-0808">Transferase</keyword>
<dbReference type="STRING" id="1664694.A0A0N1H7H7"/>
<dbReference type="CDD" id="cd05398">
    <property type="entry name" value="NT_ClassII-CCAase"/>
    <property type="match status" value="1"/>
</dbReference>
<dbReference type="InterPro" id="IPR002646">
    <property type="entry name" value="PolA_pol_head_dom"/>
</dbReference>
<reference evidence="6 7" key="1">
    <citation type="submission" date="2015-06" db="EMBL/GenBank/DDBJ databases">
        <title>Draft genome of the ant-associated black yeast Phialophora attae CBS 131958.</title>
        <authorList>
            <person name="Moreno L.F."/>
            <person name="Stielow B.J."/>
            <person name="de Hoog S."/>
            <person name="Vicente V.A."/>
            <person name="Weiss V.A."/>
            <person name="de Vries M."/>
            <person name="Cruz L.M."/>
            <person name="Souza E.M."/>
        </authorList>
    </citation>
    <scope>NUCLEOTIDE SEQUENCE [LARGE SCALE GENOMIC DNA]</scope>
    <source>
        <strain evidence="6 7">CBS 131958</strain>
    </source>
</reference>
<dbReference type="GO" id="GO:0052929">
    <property type="term" value="F:ATP:3'-cytidine-cytidine-tRNA adenylyltransferase activity"/>
    <property type="evidence" value="ECO:0007669"/>
    <property type="project" value="TreeGrafter"/>
</dbReference>
<feature type="domain" description="Poly A polymerase head" evidence="5">
    <location>
        <begin position="14"/>
        <end position="150"/>
    </location>
</feature>
<dbReference type="GO" id="GO:0052927">
    <property type="term" value="F:CC tRNA cytidylyltransferase activity"/>
    <property type="evidence" value="ECO:0007669"/>
    <property type="project" value="TreeGrafter"/>
</dbReference>
<keyword evidence="7" id="KW-1185">Reference proteome</keyword>
<dbReference type="Gene3D" id="3.30.460.10">
    <property type="entry name" value="Beta Polymerase, domain 2"/>
    <property type="match status" value="1"/>
</dbReference>
<evidence type="ECO:0000256" key="4">
    <source>
        <dbReference type="RuleBase" id="RU003953"/>
    </source>
</evidence>
<dbReference type="EMBL" id="LFJN01000016">
    <property type="protein sequence ID" value="KPI38966.1"/>
    <property type="molecule type" value="Genomic_DNA"/>
</dbReference>
<dbReference type="OrthoDB" id="445712at2759"/>
<dbReference type="Proteomes" id="UP000038010">
    <property type="component" value="Unassembled WGS sequence"/>
</dbReference>
<dbReference type="AlphaFoldDB" id="A0A0N1H7H7"/>
<evidence type="ECO:0000256" key="1">
    <source>
        <dbReference type="ARBA" id="ARBA00007265"/>
    </source>
</evidence>